<name>A0A183IW88_9BILA</name>
<reference evidence="3" key="1">
    <citation type="submission" date="2016-06" db="UniProtKB">
        <authorList>
            <consortium name="WormBaseParasite"/>
        </authorList>
    </citation>
    <scope>IDENTIFICATION</scope>
</reference>
<organism evidence="3">
    <name type="scientific">Soboliphyme baturini</name>
    <dbReference type="NCBI Taxonomy" id="241478"/>
    <lineage>
        <taxon>Eukaryota</taxon>
        <taxon>Metazoa</taxon>
        <taxon>Ecdysozoa</taxon>
        <taxon>Nematoda</taxon>
        <taxon>Enoplea</taxon>
        <taxon>Dorylaimia</taxon>
        <taxon>Dioctophymatida</taxon>
        <taxon>Dioctophymatoidea</taxon>
        <taxon>Soboliphymatidae</taxon>
        <taxon>Soboliphyme</taxon>
    </lineage>
</organism>
<dbReference type="InterPro" id="IPR016024">
    <property type="entry name" value="ARM-type_fold"/>
</dbReference>
<dbReference type="SUPFAM" id="SSF48371">
    <property type="entry name" value="ARM repeat"/>
    <property type="match status" value="1"/>
</dbReference>
<dbReference type="EMBL" id="UZAM01011042">
    <property type="protein sequence ID" value="VDP14609.1"/>
    <property type="molecule type" value="Genomic_DNA"/>
</dbReference>
<dbReference type="WBParaSite" id="SBAD_0000817801-mRNA-1">
    <property type="protein sequence ID" value="SBAD_0000817801-mRNA-1"/>
    <property type="gene ID" value="SBAD_0000817801"/>
</dbReference>
<dbReference type="Gene3D" id="1.25.10.10">
    <property type="entry name" value="Leucine-rich Repeat Variant"/>
    <property type="match status" value="1"/>
</dbReference>
<keyword evidence="2" id="KW-1185">Reference proteome</keyword>
<proteinExistence type="predicted"/>
<dbReference type="InterPro" id="IPR011989">
    <property type="entry name" value="ARM-like"/>
</dbReference>
<dbReference type="OrthoDB" id="951172at2759"/>
<evidence type="ECO:0000313" key="2">
    <source>
        <dbReference type="Proteomes" id="UP000270296"/>
    </source>
</evidence>
<dbReference type="AlphaFoldDB" id="A0A183IW88"/>
<evidence type="ECO:0000313" key="1">
    <source>
        <dbReference type="EMBL" id="VDP14609.1"/>
    </source>
</evidence>
<sequence>MTVVNNAMALNSWKPDECELKQVLELLQESQSTDTQVQRQVHEKLEHLRTYPNFCNYLAYVLSDMIDQVWTSKPLADRPAIA</sequence>
<accession>A0A183IW88</accession>
<evidence type="ECO:0000313" key="3">
    <source>
        <dbReference type="WBParaSite" id="SBAD_0000817801-mRNA-1"/>
    </source>
</evidence>
<protein>
    <submittedName>
        <fullName evidence="3">Importin N-terminal domain-containing protein</fullName>
    </submittedName>
</protein>
<reference evidence="1 2" key="2">
    <citation type="submission" date="2018-11" db="EMBL/GenBank/DDBJ databases">
        <authorList>
            <consortium name="Pathogen Informatics"/>
        </authorList>
    </citation>
    <scope>NUCLEOTIDE SEQUENCE [LARGE SCALE GENOMIC DNA]</scope>
</reference>
<dbReference type="Proteomes" id="UP000270296">
    <property type="component" value="Unassembled WGS sequence"/>
</dbReference>
<gene>
    <name evidence="1" type="ORF">SBAD_LOCUS7885</name>
</gene>